<dbReference type="RefSeq" id="WP_187721638.1">
    <property type="nucleotide sequence ID" value="NZ_BAABBL010000015.1"/>
</dbReference>
<name>A0A7H0H7L7_9ACTN</name>
<accession>A0A7H0H7L7</accession>
<proteinExistence type="predicted"/>
<evidence type="ECO:0000313" key="2">
    <source>
        <dbReference type="Proteomes" id="UP000516117"/>
    </source>
</evidence>
<dbReference type="GO" id="GO:0009976">
    <property type="term" value="F:tocopherol cyclase activity"/>
    <property type="evidence" value="ECO:0007669"/>
    <property type="project" value="InterPro"/>
</dbReference>
<sequence length="332" mass="36290">MRSPIRHLRGVFHPEAFHGHGVRGGYFEGWYIKLISSDLAARWAVIPGIFRAEGERTGEAFVQVLDGLTGRSWYHRYPVDQFRADDRSFVVEVGANRFDHAGVRLDLPQLRGTVTYATPPVPYPVTPLRPGIMGWYGYVPVMECLHGIVSFGHGLAGALAVEDTPTSFTGGRGYIEKDWGRSFPAGYVWLASNHLSDDAGKPDEGSLTASCAIIPGLGRTFRGSIVALRRHGRISTWATWNGSTDTRLSITDDRVDWELRGPDGVLAMSATRPRGGLLHAPLRTAMHRRVEETLDARVTVRHTGGTGETLFAGTGVAAGLEVFGDTDRLIAL</sequence>
<keyword evidence="2" id="KW-1185">Reference proteome</keyword>
<gene>
    <name evidence="1" type="ORF">H9L22_03675</name>
</gene>
<dbReference type="Proteomes" id="UP000516117">
    <property type="component" value="Chromosome"/>
</dbReference>
<dbReference type="PANTHER" id="PTHR35309">
    <property type="match status" value="1"/>
</dbReference>
<reference evidence="1 2" key="1">
    <citation type="submission" date="2020-08" db="EMBL/GenBank/DDBJ databases">
        <title>Genome sequence of Tessaracoccus defluvii JCM 17540T.</title>
        <authorList>
            <person name="Hyun D.-W."/>
            <person name="Bae J.-W."/>
        </authorList>
    </citation>
    <scope>NUCLEOTIDE SEQUENCE [LARGE SCALE GENOMIC DNA]</scope>
    <source>
        <strain evidence="1 2">JCM 17540</strain>
    </source>
</reference>
<protein>
    <recommendedName>
        <fullName evidence="3">Tocopherol cyclase-like protein</fullName>
    </recommendedName>
</protein>
<dbReference type="EMBL" id="CP060789">
    <property type="protein sequence ID" value="QNP56533.1"/>
    <property type="molecule type" value="Genomic_DNA"/>
</dbReference>
<evidence type="ECO:0000313" key="1">
    <source>
        <dbReference type="EMBL" id="QNP56533.1"/>
    </source>
</evidence>
<dbReference type="KEGG" id="tdf:H9L22_03675"/>
<dbReference type="Pfam" id="PF14249">
    <property type="entry name" value="Tocopherol_cycl"/>
    <property type="match status" value="1"/>
</dbReference>
<dbReference type="SUPFAM" id="SSF159245">
    <property type="entry name" value="AttH-like"/>
    <property type="match status" value="1"/>
</dbReference>
<dbReference type="AlphaFoldDB" id="A0A7H0H7L7"/>
<dbReference type="InterPro" id="IPR025893">
    <property type="entry name" value="Tocopherol_cyclase"/>
</dbReference>
<dbReference type="PANTHER" id="PTHR35309:SF4">
    <property type="entry name" value="TOCOPHEROL CYCLASE"/>
    <property type="match status" value="1"/>
</dbReference>
<evidence type="ECO:0008006" key="3">
    <source>
        <dbReference type="Google" id="ProtNLM"/>
    </source>
</evidence>
<organism evidence="1 2">
    <name type="scientific">Tessaracoccus defluvii</name>
    <dbReference type="NCBI Taxonomy" id="1285901"/>
    <lineage>
        <taxon>Bacteria</taxon>
        <taxon>Bacillati</taxon>
        <taxon>Actinomycetota</taxon>
        <taxon>Actinomycetes</taxon>
        <taxon>Propionibacteriales</taxon>
        <taxon>Propionibacteriaceae</taxon>
        <taxon>Tessaracoccus</taxon>
    </lineage>
</organism>